<feature type="transmembrane region" description="Helical" evidence="8">
    <location>
        <begin position="79"/>
        <end position="97"/>
    </location>
</feature>
<evidence type="ECO:0008006" key="11">
    <source>
        <dbReference type="Google" id="ProtNLM"/>
    </source>
</evidence>
<dbReference type="AlphaFoldDB" id="A0A8H6YLV0"/>
<feature type="transmembrane region" description="Helical" evidence="8">
    <location>
        <begin position="154"/>
        <end position="173"/>
    </location>
</feature>
<dbReference type="GO" id="GO:0005886">
    <property type="term" value="C:plasma membrane"/>
    <property type="evidence" value="ECO:0007669"/>
    <property type="project" value="UniProtKB-SubCell"/>
</dbReference>
<reference evidence="9" key="1">
    <citation type="submission" date="2020-05" db="EMBL/GenBank/DDBJ databases">
        <title>Mycena genomes resolve the evolution of fungal bioluminescence.</title>
        <authorList>
            <person name="Tsai I.J."/>
        </authorList>
    </citation>
    <scope>NUCLEOTIDE SEQUENCE</scope>
    <source>
        <strain evidence="9">160909Yilan</strain>
    </source>
</reference>
<dbReference type="EMBL" id="JACAZH010000007">
    <property type="protein sequence ID" value="KAF7363543.1"/>
    <property type="molecule type" value="Genomic_DNA"/>
</dbReference>
<keyword evidence="4" id="KW-0997">Cell inner membrane</keyword>
<dbReference type="OrthoDB" id="10254418at2759"/>
<evidence type="ECO:0000256" key="7">
    <source>
        <dbReference type="ARBA" id="ARBA00023136"/>
    </source>
</evidence>
<dbReference type="Pfam" id="PF04143">
    <property type="entry name" value="Sulf_transp"/>
    <property type="match status" value="1"/>
</dbReference>
<keyword evidence="6 8" id="KW-1133">Transmembrane helix</keyword>
<dbReference type="InterPro" id="IPR007272">
    <property type="entry name" value="Sulf_transp_TsuA/YedE"/>
</dbReference>
<protein>
    <recommendedName>
        <fullName evidence="11">Sulphur transport domain-containing protein</fullName>
    </recommendedName>
</protein>
<keyword evidence="2" id="KW-0813">Transport</keyword>
<evidence type="ECO:0000256" key="6">
    <source>
        <dbReference type="ARBA" id="ARBA00022989"/>
    </source>
</evidence>
<feature type="transmembrane region" description="Helical" evidence="8">
    <location>
        <begin position="47"/>
        <end position="64"/>
    </location>
</feature>
<organism evidence="9 10">
    <name type="scientific">Mycena sanguinolenta</name>
    <dbReference type="NCBI Taxonomy" id="230812"/>
    <lineage>
        <taxon>Eukaryota</taxon>
        <taxon>Fungi</taxon>
        <taxon>Dikarya</taxon>
        <taxon>Basidiomycota</taxon>
        <taxon>Agaricomycotina</taxon>
        <taxon>Agaricomycetes</taxon>
        <taxon>Agaricomycetidae</taxon>
        <taxon>Agaricales</taxon>
        <taxon>Marasmiineae</taxon>
        <taxon>Mycenaceae</taxon>
        <taxon>Mycena</taxon>
    </lineage>
</organism>
<evidence type="ECO:0000256" key="4">
    <source>
        <dbReference type="ARBA" id="ARBA00022519"/>
    </source>
</evidence>
<evidence type="ECO:0000256" key="5">
    <source>
        <dbReference type="ARBA" id="ARBA00022692"/>
    </source>
</evidence>
<comment type="caution">
    <text evidence="9">The sequence shown here is derived from an EMBL/GenBank/DDBJ whole genome shotgun (WGS) entry which is preliminary data.</text>
</comment>
<feature type="transmembrane region" description="Helical" evidence="8">
    <location>
        <begin position="117"/>
        <end position="134"/>
    </location>
</feature>
<accession>A0A8H6YLV0</accession>
<name>A0A8H6YLV0_9AGAR</name>
<sequence length="346" mass="35943">MSTALPLSSFLGGFGLSLSVHSLLVLNGQVFGISGFLHRAVRGKMDAIASVCGLLLGGLLAGLIDNAPPLLVPFPPERAIPYLLISGVLVGVGTRLANGCTSGHMIAGLSRFSPRSIAATATFVTTGVVTARLLHGNSLPIQSFDWSLGTAGKALLAFQAVPLLVSTLLYIHVRAPSVFNLSRSLLTILEAPRHSSDTKDKNPAPPSPLRLVASLTTAVEFALALRLSNLTDPLRVIKFLLLPLHEAFDPSLVFLATGALPMVVLLYRFARGRERPRLGGEYSIPKGGKIDARLITGAALFGVGWGISGFCPGPGLVNLGSAIGAGSNPLPTIGWLAAVVAGGLMI</sequence>
<dbReference type="PANTHER" id="PTHR30574">
    <property type="entry name" value="INNER MEMBRANE PROTEIN YEDE"/>
    <property type="match status" value="1"/>
</dbReference>
<feature type="transmembrane region" description="Helical" evidence="8">
    <location>
        <begin position="6"/>
        <end position="26"/>
    </location>
</feature>
<keyword evidence="10" id="KW-1185">Reference proteome</keyword>
<evidence type="ECO:0000256" key="2">
    <source>
        <dbReference type="ARBA" id="ARBA00022448"/>
    </source>
</evidence>
<dbReference type="PANTHER" id="PTHR30574:SF1">
    <property type="entry name" value="SULPHUR TRANSPORT DOMAIN-CONTAINING PROTEIN"/>
    <property type="match status" value="1"/>
</dbReference>
<dbReference type="Pfam" id="PF20398">
    <property type="entry name" value="DUF6691"/>
    <property type="match status" value="1"/>
</dbReference>
<evidence type="ECO:0000313" key="10">
    <source>
        <dbReference type="Proteomes" id="UP000623467"/>
    </source>
</evidence>
<evidence type="ECO:0000256" key="1">
    <source>
        <dbReference type="ARBA" id="ARBA00004429"/>
    </source>
</evidence>
<keyword evidence="5 8" id="KW-0812">Transmembrane</keyword>
<gene>
    <name evidence="9" type="ORF">MSAN_01010900</name>
</gene>
<dbReference type="InterPro" id="IPR046513">
    <property type="entry name" value="DUF6691"/>
</dbReference>
<keyword evidence="3" id="KW-1003">Cell membrane</keyword>
<evidence type="ECO:0000313" key="9">
    <source>
        <dbReference type="EMBL" id="KAF7363543.1"/>
    </source>
</evidence>
<evidence type="ECO:0000256" key="3">
    <source>
        <dbReference type="ARBA" id="ARBA00022475"/>
    </source>
</evidence>
<evidence type="ECO:0000256" key="8">
    <source>
        <dbReference type="SAM" id="Phobius"/>
    </source>
</evidence>
<dbReference type="Proteomes" id="UP000623467">
    <property type="component" value="Unassembled WGS sequence"/>
</dbReference>
<comment type="subcellular location">
    <subcellularLocation>
        <location evidence="1">Cell inner membrane</location>
        <topology evidence="1">Multi-pass membrane protein</topology>
    </subcellularLocation>
</comment>
<keyword evidence="7 8" id="KW-0472">Membrane</keyword>
<proteinExistence type="predicted"/>
<feature type="transmembrane region" description="Helical" evidence="8">
    <location>
        <begin position="209"/>
        <end position="227"/>
    </location>
</feature>
<feature type="transmembrane region" description="Helical" evidence="8">
    <location>
        <begin position="247"/>
        <end position="267"/>
    </location>
</feature>